<feature type="region of interest" description="Disordered" evidence="1">
    <location>
        <begin position="176"/>
        <end position="198"/>
    </location>
</feature>
<dbReference type="EMBL" id="JBJKBG010000008">
    <property type="protein sequence ID" value="KAL3724746.1"/>
    <property type="molecule type" value="Genomic_DNA"/>
</dbReference>
<sequence>MKKFAPGSRSCDLRRAADVYSESTLESIIVLFHLGYAALFLGRLRKQDPRTAADIYSDCALESIIVLLKLGDEALSVGCSRLQACLDRVEDPGTSLSCVARQSEDEQGAELRELSEQNSALSKKLRAARKYPVELRREVQKSPIKGWWEAPMDQLSLDELKLHKRSYEELSKMLTQEIEDRTTDSHGNKSDDPCGTNS</sequence>
<evidence type="ECO:0000313" key="2">
    <source>
        <dbReference type="EMBL" id="KAL3724746.1"/>
    </source>
</evidence>
<organism evidence="2 3">
    <name type="scientific">Eucalyptus globulus</name>
    <name type="common">Tasmanian blue gum</name>
    <dbReference type="NCBI Taxonomy" id="34317"/>
    <lineage>
        <taxon>Eukaryota</taxon>
        <taxon>Viridiplantae</taxon>
        <taxon>Streptophyta</taxon>
        <taxon>Embryophyta</taxon>
        <taxon>Tracheophyta</taxon>
        <taxon>Spermatophyta</taxon>
        <taxon>Magnoliopsida</taxon>
        <taxon>eudicotyledons</taxon>
        <taxon>Gunneridae</taxon>
        <taxon>Pentapetalae</taxon>
        <taxon>rosids</taxon>
        <taxon>malvids</taxon>
        <taxon>Myrtales</taxon>
        <taxon>Myrtaceae</taxon>
        <taxon>Myrtoideae</taxon>
        <taxon>Eucalypteae</taxon>
        <taxon>Eucalyptus</taxon>
    </lineage>
</organism>
<protein>
    <submittedName>
        <fullName evidence="2">Uncharacterized protein</fullName>
    </submittedName>
</protein>
<proteinExistence type="predicted"/>
<reference evidence="2 3" key="1">
    <citation type="submission" date="2024-11" db="EMBL/GenBank/DDBJ databases">
        <title>Chromosome-level genome assembly of Eucalyptus globulus Labill. provides insights into its genome evolution.</title>
        <authorList>
            <person name="Li X."/>
        </authorList>
    </citation>
    <scope>NUCLEOTIDE SEQUENCE [LARGE SCALE GENOMIC DNA]</scope>
    <source>
        <strain evidence="2">CL2024</strain>
        <tissue evidence="2">Fresh tender leaves</tissue>
    </source>
</reference>
<comment type="caution">
    <text evidence="2">The sequence shown here is derived from an EMBL/GenBank/DDBJ whole genome shotgun (WGS) entry which is preliminary data.</text>
</comment>
<accession>A0ABD3JFF9</accession>
<gene>
    <name evidence="2" type="ORF">ACJRO7_029845</name>
</gene>
<evidence type="ECO:0000256" key="1">
    <source>
        <dbReference type="SAM" id="MobiDB-lite"/>
    </source>
</evidence>
<keyword evidence="3" id="KW-1185">Reference proteome</keyword>
<dbReference type="Proteomes" id="UP001634007">
    <property type="component" value="Unassembled WGS sequence"/>
</dbReference>
<dbReference type="AlphaFoldDB" id="A0ABD3JFF9"/>
<name>A0ABD3JFF9_EUCGL</name>
<feature type="compositionally biased region" description="Basic and acidic residues" evidence="1">
    <location>
        <begin position="178"/>
        <end position="192"/>
    </location>
</feature>
<evidence type="ECO:0000313" key="3">
    <source>
        <dbReference type="Proteomes" id="UP001634007"/>
    </source>
</evidence>